<name>A0A1T5LQQ0_9MICO</name>
<organism evidence="2 3">
    <name type="scientific">Krasilnikoviella flava</name>
    <dbReference type="NCBI Taxonomy" id="526729"/>
    <lineage>
        <taxon>Bacteria</taxon>
        <taxon>Bacillati</taxon>
        <taxon>Actinomycetota</taxon>
        <taxon>Actinomycetes</taxon>
        <taxon>Micrococcales</taxon>
        <taxon>Promicromonosporaceae</taxon>
        <taxon>Krasilnikoviella</taxon>
    </lineage>
</organism>
<evidence type="ECO:0008006" key="4">
    <source>
        <dbReference type="Google" id="ProtNLM"/>
    </source>
</evidence>
<feature type="transmembrane region" description="Helical" evidence="1">
    <location>
        <begin position="79"/>
        <end position="102"/>
    </location>
</feature>
<keyword evidence="3" id="KW-1185">Reference proteome</keyword>
<protein>
    <recommendedName>
        <fullName evidence="4">FAR-17a/AIG1-like protein</fullName>
    </recommendedName>
</protein>
<dbReference type="Proteomes" id="UP000189777">
    <property type="component" value="Unassembled WGS sequence"/>
</dbReference>
<evidence type="ECO:0000313" key="3">
    <source>
        <dbReference type="Proteomes" id="UP000189777"/>
    </source>
</evidence>
<evidence type="ECO:0000256" key="1">
    <source>
        <dbReference type="SAM" id="Phobius"/>
    </source>
</evidence>
<dbReference type="NCBIfam" id="NF038065">
    <property type="entry name" value="Pr6Pr"/>
    <property type="match status" value="1"/>
</dbReference>
<evidence type="ECO:0000313" key="2">
    <source>
        <dbReference type="EMBL" id="SKC77889.1"/>
    </source>
</evidence>
<reference evidence="2 3" key="1">
    <citation type="submission" date="2017-02" db="EMBL/GenBank/DDBJ databases">
        <authorList>
            <person name="Peterson S.W."/>
        </authorList>
    </citation>
    <scope>NUCLEOTIDE SEQUENCE [LARGE SCALE GENOMIC DNA]</scope>
    <source>
        <strain evidence="2 3">DSM 21481</strain>
    </source>
</reference>
<feature type="transmembrane region" description="Helical" evidence="1">
    <location>
        <begin position="178"/>
        <end position="202"/>
    </location>
</feature>
<feature type="transmembrane region" description="Helical" evidence="1">
    <location>
        <begin position="139"/>
        <end position="158"/>
    </location>
</feature>
<gene>
    <name evidence="2" type="ORF">SAMN04324258_3689</name>
</gene>
<dbReference type="EMBL" id="FUZQ01000007">
    <property type="protein sequence ID" value="SKC77889.1"/>
    <property type="molecule type" value="Genomic_DNA"/>
</dbReference>
<dbReference type="AlphaFoldDB" id="A0A1T5LQQ0"/>
<dbReference type="RefSeq" id="WP_245807209.1">
    <property type="nucleotide sequence ID" value="NZ_FUZQ01000007.1"/>
</dbReference>
<accession>A0A1T5LQQ0</accession>
<sequence>MSRRTATAAHLLVALPALGGVLMELVIALVDGPGAAGTTTERLVRLFSYFTILSNVGIGAVSVLLALHPARDGRLLRVAHLDALLCIVVTGVVYNTVLAGTVPGLTQAGQLSNVLLHMASPVLAVVVWLLAGPRPRVDAVTVGWSVVGPLAWIGYTFVRGAVVGWYPYPFLDVGELGLARALVNAALVAAMFLLLALVALWADRRLPAAPDRRR</sequence>
<keyword evidence="1" id="KW-0812">Transmembrane</keyword>
<proteinExistence type="predicted"/>
<feature type="transmembrane region" description="Helical" evidence="1">
    <location>
        <begin position="114"/>
        <end position="132"/>
    </location>
</feature>
<dbReference type="STRING" id="526729.SAMN04324258_3689"/>
<feature type="transmembrane region" description="Helical" evidence="1">
    <location>
        <begin position="46"/>
        <end position="67"/>
    </location>
</feature>
<keyword evidence="1" id="KW-0472">Membrane</keyword>
<dbReference type="InterPro" id="IPR049713">
    <property type="entry name" value="Pr6Pr-like"/>
</dbReference>
<keyword evidence="1" id="KW-1133">Transmembrane helix</keyword>